<dbReference type="Gene3D" id="3.40.50.1820">
    <property type="entry name" value="alpha/beta hydrolase"/>
    <property type="match status" value="1"/>
</dbReference>
<keyword evidence="3" id="KW-1185">Reference proteome</keyword>
<dbReference type="GO" id="GO:0003824">
    <property type="term" value="F:catalytic activity"/>
    <property type="evidence" value="ECO:0007669"/>
    <property type="project" value="UniProtKB-ARBA"/>
</dbReference>
<dbReference type="InterPro" id="IPR029058">
    <property type="entry name" value="AB_hydrolase_fold"/>
</dbReference>
<dbReference type="InterPro" id="IPR000073">
    <property type="entry name" value="AB_hydrolase_1"/>
</dbReference>
<feature type="domain" description="AB hydrolase-1" evidence="1">
    <location>
        <begin position="1"/>
        <end position="193"/>
    </location>
</feature>
<dbReference type="SUPFAM" id="SSF53474">
    <property type="entry name" value="alpha/beta-Hydrolases"/>
    <property type="match status" value="1"/>
</dbReference>
<dbReference type="Pfam" id="PF00561">
    <property type="entry name" value="Abhydrolase_1"/>
    <property type="match status" value="1"/>
</dbReference>
<accession>A0A7K0CBY8</accession>
<dbReference type="AlphaFoldDB" id="A0A7K0CBY8"/>
<gene>
    <name evidence="2" type="ORF">SRB5_10620</name>
</gene>
<evidence type="ECO:0000259" key="1">
    <source>
        <dbReference type="Pfam" id="PF00561"/>
    </source>
</evidence>
<proteinExistence type="predicted"/>
<comment type="caution">
    <text evidence="2">The sequence shown here is derived from an EMBL/GenBank/DDBJ whole genome shotgun (WGS) entry which is preliminary data.</text>
</comment>
<reference evidence="2 3" key="1">
    <citation type="submission" date="2019-10" db="EMBL/GenBank/DDBJ databases">
        <title>Streptomyces smaragdinus sp. nov. and Streptomyces fabii sp. nov., isolated from the gut of fungus growing-termite Macrotermes natalensis.</title>
        <authorList>
            <person name="Schwitalla J."/>
            <person name="Benndorf R."/>
            <person name="Martin K."/>
            <person name="De Beer W."/>
            <person name="Kaster A.-K."/>
            <person name="Vollmers J."/>
            <person name="Poulsen M."/>
            <person name="Beemelmanns C."/>
        </authorList>
    </citation>
    <scope>NUCLEOTIDE SEQUENCE [LARGE SCALE GENOMIC DNA]</scope>
    <source>
        <strain evidence="2 3">RB5</strain>
    </source>
</reference>
<evidence type="ECO:0000313" key="2">
    <source>
        <dbReference type="EMBL" id="MQY10948.1"/>
    </source>
</evidence>
<organism evidence="2 3">
    <name type="scientific">Streptomyces smaragdinus</name>
    <dbReference type="NCBI Taxonomy" id="2585196"/>
    <lineage>
        <taxon>Bacteria</taxon>
        <taxon>Bacillati</taxon>
        <taxon>Actinomycetota</taxon>
        <taxon>Actinomycetes</taxon>
        <taxon>Kitasatosporales</taxon>
        <taxon>Streptomycetaceae</taxon>
        <taxon>Streptomyces</taxon>
    </lineage>
</organism>
<name>A0A7K0CBY8_9ACTN</name>
<dbReference type="Proteomes" id="UP000466345">
    <property type="component" value="Unassembled WGS sequence"/>
</dbReference>
<evidence type="ECO:0000313" key="3">
    <source>
        <dbReference type="Proteomes" id="UP000466345"/>
    </source>
</evidence>
<dbReference type="EMBL" id="WEGJ01000002">
    <property type="protein sequence ID" value="MQY10948.1"/>
    <property type="molecule type" value="Genomic_DNA"/>
</dbReference>
<protein>
    <recommendedName>
        <fullName evidence="1">AB hydrolase-1 domain-containing protein</fullName>
    </recommendedName>
</protein>
<sequence length="211" mass="23921">MDALRIDRALLAGFDWGSRTADIIAALWPERVKALVSTSGYLITDRDAQLAPAAPATERTWWYQWYFATPRGKQAMETEETRLTFCRYVWTLVSPNWNFDDATYARTAEAFKNPDYAAVVLFNYRWRIGLVDGQSRYDRYEERLAAQPAIHVPTVTLDAALDPFTPPGDGASYRDHFTGPYTHRTIADIGHNLPQEAPTAFARAVVDADRL</sequence>